<dbReference type="SUPFAM" id="SSF46689">
    <property type="entry name" value="Homeodomain-like"/>
    <property type="match status" value="2"/>
</dbReference>
<evidence type="ECO:0000256" key="2">
    <source>
        <dbReference type="ARBA" id="ARBA00023125"/>
    </source>
</evidence>
<proteinExistence type="predicted"/>
<dbReference type="InterPro" id="IPR018060">
    <property type="entry name" value="HTH_AraC"/>
</dbReference>
<keyword evidence="3" id="KW-0804">Transcription</keyword>
<dbReference type="InterPro" id="IPR018062">
    <property type="entry name" value="HTH_AraC-typ_CS"/>
</dbReference>
<dbReference type="InterPro" id="IPR009057">
    <property type="entry name" value="Homeodomain-like_sf"/>
</dbReference>
<evidence type="ECO:0000313" key="5">
    <source>
        <dbReference type="EMBL" id="EET59126.1"/>
    </source>
</evidence>
<evidence type="ECO:0000256" key="3">
    <source>
        <dbReference type="ARBA" id="ARBA00023163"/>
    </source>
</evidence>
<dbReference type="GO" id="GO:0003700">
    <property type="term" value="F:DNA-binding transcription factor activity"/>
    <property type="evidence" value="ECO:0007669"/>
    <property type="project" value="InterPro"/>
</dbReference>
<name>C6LJK3_9FIRM</name>
<dbReference type="PANTHER" id="PTHR47893">
    <property type="entry name" value="REGULATORY PROTEIN PCHR"/>
    <property type="match status" value="1"/>
</dbReference>
<keyword evidence="1" id="KW-0805">Transcription regulation</keyword>
<dbReference type="InterPro" id="IPR053142">
    <property type="entry name" value="PchR_regulatory_protein"/>
</dbReference>
<comment type="caution">
    <text evidence="5">The sequence shown here is derived from an EMBL/GenBank/DDBJ whole genome shotgun (WGS) entry which is preliminary data.</text>
</comment>
<accession>C6LJK3</accession>
<organism evidence="5 6">
    <name type="scientific">Marvinbryantia formatexigens DSM 14469</name>
    <dbReference type="NCBI Taxonomy" id="478749"/>
    <lineage>
        <taxon>Bacteria</taxon>
        <taxon>Bacillati</taxon>
        <taxon>Bacillota</taxon>
        <taxon>Clostridia</taxon>
        <taxon>Lachnospirales</taxon>
        <taxon>Lachnospiraceae</taxon>
        <taxon>Marvinbryantia</taxon>
    </lineage>
</organism>
<dbReference type="GO" id="GO:0043565">
    <property type="term" value="F:sequence-specific DNA binding"/>
    <property type="evidence" value="ECO:0007669"/>
    <property type="project" value="InterPro"/>
</dbReference>
<gene>
    <name evidence="5" type="ORF">BRYFOR_08840</name>
</gene>
<evidence type="ECO:0000259" key="4">
    <source>
        <dbReference type="PROSITE" id="PS01124"/>
    </source>
</evidence>
<dbReference type="PRINTS" id="PR00032">
    <property type="entry name" value="HTHARAC"/>
</dbReference>
<dbReference type="PROSITE" id="PS01124">
    <property type="entry name" value="HTH_ARAC_FAMILY_2"/>
    <property type="match status" value="1"/>
</dbReference>
<keyword evidence="6" id="KW-1185">Reference proteome</keyword>
<protein>
    <submittedName>
        <fullName evidence="5">Transcriptional regulator, AraC family</fullName>
    </submittedName>
</protein>
<dbReference type="PROSITE" id="PS00041">
    <property type="entry name" value="HTH_ARAC_FAMILY_1"/>
    <property type="match status" value="1"/>
</dbReference>
<dbReference type="Proteomes" id="UP000005561">
    <property type="component" value="Unassembled WGS sequence"/>
</dbReference>
<dbReference type="EMBL" id="ACCL02000021">
    <property type="protein sequence ID" value="EET59126.1"/>
    <property type="molecule type" value="Genomic_DNA"/>
</dbReference>
<feature type="domain" description="HTH araC/xylS-type" evidence="4">
    <location>
        <begin position="217"/>
        <end position="315"/>
    </location>
</feature>
<dbReference type="AlphaFoldDB" id="C6LJK3"/>
<sequence length="320" mass="36378">MKMNLCEGTCDRDARLLFENEDCIAYRVANDDGELTITEYPVFPGIWVCYKDARMQTYTYPPSYPAGVLEITHCREGRFEYDAGEQFFYLAAGDMAVCKSAGSGTAVYCPTGRYYGVSVIVDPELTPRCLSCFLADVRVSPAALLEKFCAENRCFIMRSTARLEHVFSELYTVPEDIRKGYLKVKVLELFLFLSSLDTALSQSGQHSCQKSQVELAKDVCRFINEHMDRRLTIRQLAEQFYVSPARLKKCFYSVYGESIQTYLRAYKMRAAAQLLKTTDTPVAQIAASFGYDNSSKFSRAFREVMGVSPTEYRKSILLEH</sequence>
<dbReference type="Pfam" id="PF12833">
    <property type="entry name" value="HTH_18"/>
    <property type="match status" value="1"/>
</dbReference>
<evidence type="ECO:0000256" key="1">
    <source>
        <dbReference type="ARBA" id="ARBA00023015"/>
    </source>
</evidence>
<dbReference type="PANTHER" id="PTHR47893:SF1">
    <property type="entry name" value="REGULATORY PROTEIN PCHR"/>
    <property type="match status" value="1"/>
</dbReference>
<evidence type="ECO:0000313" key="6">
    <source>
        <dbReference type="Proteomes" id="UP000005561"/>
    </source>
</evidence>
<dbReference type="eggNOG" id="COG2207">
    <property type="taxonomic scope" value="Bacteria"/>
</dbReference>
<dbReference type="SMART" id="SM00342">
    <property type="entry name" value="HTH_ARAC"/>
    <property type="match status" value="1"/>
</dbReference>
<dbReference type="Gene3D" id="1.10.10.60">
    <property type="entry name" value="Homeodomain-like"/>
    <property type="match status" value="2"/>
</dbReference>
<reference evidence="5" key="1">
    <citation type="submission" date="2009-07" db="EMBL/GenBank/DDBJ databases">
        <authorList>
            <person name="Weinstock G."/>
            <person name="Sodergren E."/>
            <person name="Clifton S."/>
            <person name="Fulton L."/>
            <person name="Fulton B."/>
            <person name="Courtney L."/>
            <person name="Fronick C."/>
            <person name="Harrison M."/>
            <person name="Strong C."/>
            <person name="Farmer C."/>
            <person name="Delahaunty K."/>
            <person name="Markovic C."/>
            <person name="Hall O."/>
            <person name="Minx P."/>
            <person name="Tomlinson C."/>
            <person name="Mitreva M."/>
            <person name="Nelson J."/>
            <person name="Hou S."/>
            <person name="Wollam A."/>
            <person name="Pepin K.H."/>
            <person name="Johnson M."/>
            <person name="Bhonagiri V."/>
            <person name="Nash W.E."/>
            <person name="Warren W."/>
            <person name="Chinwalla A."/>
            <person name="Mardis E.R."/>
            <person name="Wilson R.K."/>
        </authorList>
    </citation>
    <scope>NUCLEOTIDE SEQUENCE [LARGE SCALE GENOMIC DNA]</scope>
    <source>
        <strain evidence="5">DSM 14469</strain>
    </source>
</reference>
<keyword evidence="2" id="KW-0238">DNA-binding</keyword>
<dbReference type="InterPro" id="IPR020449">
    <property type="entry name" value="Tscrpt_reg_AraC-type_HTH"/>
</dbReference>
<dbReference type="STRING" id="168384.SAMN05660368_01939"/>